<evidence type="ECO:0000256" key="2">
    <source>
        <dbReference type="SAM" id="SignalP"/>
    </source>
</evidence>
<feature type="transmembrane region" description="Helical" evidence="1">
    <location>
        <begin position="123"/>
        <end position="147"/>
    </location>
</feature>
<evidence type="ECO:0000256" key="1">
    <source>
        <dbReference type="SAM" id="Phobius"/>
    </source>
</evidence>
<evidence type="ECO:0000313" key="3">
    <source>
        <dbReference type="EMBL" id="GBL97229.1"/>
    </source>
</evidence>
<feature type="chain" id="PRO_5021230563" evidence="2">
    <location>
        <begin position="19"/>
        <end position="288"/>
    </location>
</feature>
<dbReference type="EMBL" id="BGPR01000128">
    <property type="protein sequence ID" value="GBL97229.1"/>
    <property type="molecule type" value="Genomic_DNA"/>
</dbReference>
<organism evidence="3 4">
    <name type="scientific">Araneus ventricosus</name>
    <name type="common">Orbweaver spider</name>
    <name type="synonym">Epeira ventricosa</name>
    <dbReference type="NCBI Taxonomy" id="182803"/>
    <lineage>
        <taxon>Eukaryota</taxon>
        <taxon>Metazoa</taxon>
        <taxon>Ecdysozoa</taxon>
        <taxon>Arthropoda</taxon>
        <taxon>Chelicerata</taxon>
        <taxon>Arachnida</taxon>
        <taxon>Araneae</taxon>
        <taxon>Araneomorphae</taxon>
        <taxon>Entelegynae</taxon>
        <taxon>Araneoidea</taxon>
        <taxon>Araneidae</taxon>
        <taxon>Araneus</taxon>
    </lineage>
</organism>
<keyword evidence="1" id="KW-0812">Transmembrane</keyword>
<keyword evidence="1" id="KW-1133">Transmembrane helix</keyword>
<dbReference type="Proteomes" id="UP000499080">
    <property type="component" value="Unassembled WGS sequence"/>
</dbReference>
<keyword evidence="2" id="KW-0732">Signal</keyword>
<keyword evidence="4" id="KW-1185">Reference proteome</keyword>
<comment type="caution">
    <text evidence="3">The sequence shown here is derived from an EMBL/GenBank/DDBJ whole genome shotgun (WGS) entry which is preliminary data.</text>
</comment>
<protein>
    <submittedName>
        <fullName evidence="3">Uncharacterized protein</fullName>
    </submittedName>
</protein>
<sequence length="288" mass="32425">MNSWFVWLVLMVFGGSWALFYSNKDLIPDDCNMVADVASSGSASYVLALIDCKTVCMCCADVPDDGSQVFGCSLFEFFIFSLGPIVRGEKLALHPGRQLFWGFFWGLGRFLQLRPEEVTIGRCFYHWLCGLPLVPRSIFMLLIFWIWALGPALVYLCFIPSCCIFGSGRWLVHCQNRERGSPVCLPSMANISCHCWEHPRGDPGPSAERRCRYTGWILSEWRGVTGTCFEPLLIEGATSATAGWVRIDPFEKSSRVKSVPRVSTVRRRPWTSAWGRHVGAFWPGEGPC</sequence>
<accession>A0A4Y2BZJ1</accession>
<feature type="signal peptide" evidence="2">
    <location>
        <begin position="1"/>
        <end position="18"/>
    </location>
</feature>
<keyword evidence="1" id="KW-0472">Membrane</keyword>
<dbReference type="AlphaFoldDB" id="A0A4Y2BZJ1"/>
<name>A0A4Y2BZJ1_ARAVE</name>
<gene>
    <name evidence="3" type="ORF">AVEN_84935_1</name>
</gene>
<evidence type="ECO:0000313" key="4">
    <source>
        <dbReference type="Proteomes" id="UP000499080"/>
    </source>
</evidence>
<reference evidence="3 4" key="1">
    <citation type="journal article" date="2019" name="Sci. Rep.">
        <title>Orb-weaving spider Araneus ventricosus genome elucidates the spidroin gene catalogue.</title>
        <authorList>
            <person name="Kono N."/>
            <person name="Nakamura H."/>
            <person name="Ohtoshi R."/>
            <person name="Moran D.A.P."/>
            <person name="Shinohara A."/>
            <person name="Yoshida Y."/>
            <person name="Fujiwara M."/>
            <person name="Mori M."/>
            <person name="Tomita M."/>
            <person name="Arakawa K."/>
        </authorList>
    </citation>
    <scope>NUCLEOTIDE SEQUENCE [LARGE SCALE GENOMIC DNA]</scope>
</reference>
<proteinExistence type="predicted"/>
<feature type="transmembrane region" description="Helical" evidence="1">
    <location>
        <begin position="153"/>
        <end position="172"/>
    </location>
</feature>